<dbReference type="Pfam" id="PF00535">
    <property type="entry name" value="Glycos_transf_2"/>
    <property type="match status" value="1"/>
</dbReference>
<organism evidence="11 12">
    <name type="scientific">Colwellia psychrerythraea (strain 34H / ATCC BAA-681)</name>
    <name type="common">Vibrio psychroerythus</name>
    <dbReference type="NCBI Taxonomy" id="167879"/>
    <lineage>
        <taxon>Bacteria</taxon>
        <taxon>Pseudomonadati</taxon>
        <taxon>Pseudomonadota</taxon>
        <taxon>Gammaproteobacteria</taxon>
        <taxon>Alteromonadales</taxon>
        <taxon>Colwelliaceae</taxon>
        <taxon>Colwellia</taxon>
    </lineage>
</organism>
<dbReference type="FunFam" id="3.90.550.10:FF:000079">
    <property type="entry name" value="Probable glycosyl transferase"/>
    <property type="match status" value="1"/>
</dbReference>
<dbReference type="GO" id="GO:0016757">
    <property type="term" value="F:glycosyltransferase activity"/>
    <property type="evidence" value="ECO:0007669"/>
    <property type="project" value="UniProtKB-KW"/>
</dbReference>
<dbReference type="PANTHER" id="PTHR48090:SF1">
    <property type="entry name" value="PROPHAGE BACTOPRENOL GLUCOSYL TRANSFERASE HOMOLOG"/>
    <property type="match status" value="1"/>
</dbReference>
<dbReference type="Proteomes" id="UP000000547">
    <property type="component" value="Chromosome"/>
</dbReference>
<comment type="similarity">
    <text evidence="8">Belongs to the glycosyltransferase 2 family. GtrB subfamily.</text>
</comment>
<dbReference type="RefSeq" id="WP_011042687.1">
    <property type="nucleotide sequence ID" value="NC_003910.7"/>
</dbReference>
<dbReference type="GO" id="GO:0005886">
    <property type="term" value="C:plasma membrane"/>
    <property type="evidence" value="ECO:0007669"/>
    <property type="project" value="UniProtKB-SubCell"/>
</dbReference>
<evidence type="ECO:0000313" key="11">
    <source>
        <dbReference type="EMBL" id="AAZ27141.1"/>
    </source>
</evidence>
<keyword evidence="7 9" id="KW-0472">Membrane</keyword>
<dbReference type="EMBL" id="CP000083">
    <property type="protein sequence ID" value="AAZ27141.1"/>
    <property type="molecule type" value="Genomic_DNA"/>
</dbReference>
<accession>Q484C2</accession>
<evidence type="ECO:0000256" key="1">
    <source>
        <dbReference type="ARBA" id="ARBA00004651"/>
    </source>
</evidence>
<dbReference type="HOGENOM" id="CLU_033536_0_1_6"/>
<evidence type="ECO:0000259" key="10">
    <source>
        <dbReference type="Pfam" id="PF00535"/>
    </source>
</evidence>
<feature type="domain" description="Glycosyltransferase 2-like" evidence="10">
    <location>
        <begin position="17"/>
        <end position="181"/>
    </location>
</feature>
<dbReference type="SUPFAM" id="SSF53448">
    <property type="entry name" value="Nucleotide-diphospho-sugar transferases"/>
    <property type="match status" value="1"/>
</dbReference>
<reference evidence="11" key="1">
    <citation type="journal article" date="2005" name="Proc. Natl. Acad. Sci. U.S.A.">
        <title>The psychrophilic lifestyle as revealed by the genome sequence of Colwellia psychrerythraea 34H through genomic and proteomic analyses.</title>
        <authorList>
            <person name="Methe B.A."/>
            <person name="Nelson K.E."/>
            <person name="Deming J.W."/>
            <person name="Momen B."/>
            <person name="Melamud E."/>
            <person name="Zhang X."/>
            <person name="Moult J."/>
            <person name="Madupu R."/>
            <person name="Nelson W.C."/>
            <person name="Dodson R.J."/>
            <person name="Brinkac L.M."/>
            <person name="Daugherty S.C."/>
            <person name="Durkin A.S."/>
            <person name="DeBoy R.T."/>
            <person name="Kolonay J.F."/>
            <person name="Sullivan S.A."/>
            <person name="Zhou L."/>
            <person name="Davidsen T.M."/>
            <person name="Wu M."/>
            <person name="Huston A.L."/>
            <person name="Lewis M."/>
            <person name="Weaver B."/>
            <person name="Weidman J.F."/>
            <person name="Khouri H."/>
            <person name="Utterback T.R."/>
            <person name="Feldblyum T.V."/>
            <person name="Fraser C.M."/>
        </authorList>
    </citation>
    <scope>NUCLEOTIDE SEQUENCE [LARGE SCALE GENOMIC DNA]</scope>
    <source>
        <strain evidence="11">34H</strain>
    </source>
</reference>
<sequence>MQLVNNESSTKNEITLSIIVPVYNEREMLPIFHHHLAKVLSTLSEDSVEVIYVNDGSCDDSWDVMLDLNSHYANIECINLSRNFGKEAAMTAGIDNAKGQAVILLDADLQDPPELIPDMLTAWRKGFDVVNMKRSARLGESKFKCWSAHVYYRLLDHLSEVPLQKDVGDFRLLSRRVIEDIKKLSERSRYMKGILSWPGYKQTTISFERPERVAGETKWSFIQLVKLGLSGITAFSVKPLRISTWAGVLISASAFGYGLWILLKTLVFGEAVAGYPSMMLIQLFLGGVQLLAIGVLGEYVGRIYAEAKARPIYLIMDKERNTLVSSMVEKHG</sequence>
<dbReference type="Gene3D" id="3.90.550.10">
    <property type="entry name" value="Spore Coat Polysaccharide Biosynthesis Protein SpsA, Chain A"/>
    <property type="match status" value="1"/>
</dbReference>
<proteinExistence type="inferred from homology"/>
<evidence type="ECO:0000256" key="3">
    <source>
        <dbReference type="ARBA" id="ARBA00022676"/>
    </source>
</evidence>
<dbReference type="InterPro" id="IPR001173">
    <property type="entry name" value="Glyco_trans_2-like"/>
</dbReference>
<name>Q484C2_COLP3</name>
<keyword evidence="2" id="KW-1003">Cell membrane</keyword>
<dbReference type="InterPro" id="IPR029044">
    <property type="entry name" value="Nucleotide-diphossugar_trans"/>
</dbReference>
<evidence type="ECO:0000313" key="12">
    <source>
        <dbReference type="Proteomes" id="UP000000547"/>
    </source>
</evidence>
<feature type="transmembrane region" description="Helical" evidence="9">
    <location>
        <begin position="275"/>
        <end position="300"/>
    </location>
</feature>
<evidence type="ECO:0000256" key="9">
    <source>
        <dbReference type="SAM" id="Phobius"/>
    </source>
</evidence>
<dbReference type="AlphaFoldDB" id="Q484C2"/>
<dbReference type="CDD" id="cd04187">
    <property type="entry name" value="DPM1_like_bac"/>
    <property type="match status" value="1"/>
</dbReference>
<evidence type="ECO:0000256" key="7">
    <source>
        <dbReference type="ARBA" id="ARBA00023136"/>
    </source>
</evidence>
<keyword evidence="3" id="KW-0328">Glycosyltransferase</keyword>
<evidence type="ECO:0000256" key="8">
    <source>
        <dbReference type="ARBA" id="ARBA00038152"/>
    </source>
</evidence>
<dbReference type="CAZy" id="GT2">
    <property type="family name" value="Glycosyltransferase Family 2"/>
</dbReference>
<gene>
    <name evidence="11" type="ordered locus">CPS_1863</name>
</gene>
<evidence type="ECO:0000256" key="5">
    <source>
        <dbReference type="ARBA" id="ARBA00022692"/>
    </source>
</evidence>
<dbReference type="PANTHER" id="PTHR48090">
    <property type="entry name" value="UNDECAPRENYL-PHOSPHATE 4-DEOXY-4-FORMAMIDO-L-ARABINOSE TRANSFERASE-RELATED"/>
    <property type="match status" value="1"/>
</dbReference>
<dbReference type="KEGG" id="cps:CPS_1863"/>
<feature type="transmembrane region" description="Helical" evidence="9">
    <location>
        <begin position="242"/>
        <end position="263"/>
    </location>
</feature>
<keyword evidence="6 9" id="KW-1133">Transmembrane helix</keyword>
<dbReference type="InterPro" id="IPR050256">
    <property type="entry name" value="Glycosyltransferase_2"/>
</dbReference>
<evidence type="ECO:0000256" key="4">
    <source>
        <dbReference type="ARBA" id="ARBA00022679"/>
    </source>
</evidence>
<keyword evidence="4 11" id="KW-0808">Transferase</keyword>
<protein>
    <submittedName>
        <fullName evidence="11">Glycosyl transferase, group 2 family protein</fullName>
    </submittedName>
</protein>
<evidence type="ECO:0000256" key="6">
    <source>
        <dbReference type="ARBA" id="ARBA00022989"/>
    </source>
</evidence>
<keyword evidence="5 9" id="KW-0812">Transmembrane</keyword>
<dbReference type="STRING" id="167879.CPS_1863"/>
<comment type="subcellular location">
    <subcellularLocation>
        <location evidence="1">Cell membrane</location>
        <topology evidence="1">Multi-pass membrane protein</topology>
    </subcellularLocation>
</comment>
<evidence type="ECO:0000256" key="2">
    <source>
        <dbReference type="ARBA" id="ARBA00022475"/>
    </source>
</evidence>